<accession>A0A7W7PSQ2</accession>
<comment type="caution">
    <text evidence="1">The sequence shown here is derived from an EMBL/GenBank/DDBJ whole genome shotgun (WGS) entry which is preliminary data.</text>
</comment>
<sequence>MSCFQVEITTDKLVANLSNMVGTHGGRPPE</sequence>
<reference evidence="1 2" key="1">
    <citation type="submission" date="2020-08" db="EMBL/GenBank/DDBJ databases">
        <title>Genomic Encyclopedia of Type Strains, Phase III (KMG-III): the genomes of soil and plant-associated and newly described type strains.</title>
        <authorList>
            <person name="Whitman W."/>
        </authorList>
    </citation>
    <scope>NUCLEOTIDE SEQUENCE [LARGE SCALE GENOMIC DNA]</scope>
    <source>
        <strain evidence="1 2">CECT 3273</strain>
    </source>
</reference>
<proteinExistence type="predicted"/>
<keyword evidence="2" id="KW-1185">Reference proteome</keyword>
<evidence type="ECO:0000313" key="2">
    <source>
        <dbReference type="Proteomes" id="UP000579523"/>
    </source>
</evidence>
<protein>
    <submittedName>
        <fullName evidence="1">Uncharacterized protein</fullName>
    </submittedName>
</protein>
<dbReference type="Proteomes" id="UP000579523">
    <property type="component" value="Unassembled WGS sequence"/>
</dbReference>
<dbReference type="AlphaFoldDB" id="A0A7W7PSQ2"/>
<dbReference type="EMBL" id="JACHJI010000007">
    <property type="protein sequence ID" value="MBB4900425.1"/>
    <property type="molecule type" value="Genomic_DNA"/>
</dbReference>
<gene>
    <name evidence="1" type="ORF">FHS37_004487</name>
</gene>
<organism evidence="1 2">
    <name type="scientific">Streptomyces griseomycini</name>
    <dbReference type="NCBI Taxonomy" id="66895"/>
    <lineage>
        <taxon>Bacteria</taxon>
        <taxon>Bacillati</taxon>
        <taxon>Actinomycetota</taxon>
        <taxon>Actinomycetes</taxon>
        <taxon>Kitasatosporales</taxon>
        <taxon>Streptomycetaceae</taxon>
        <taxon>Streptomyces</taxon>
    </lineage>
</organism>
<name>A0A7W7PSQ2_9ACTN</name>
<evidence type="ECO:0000313" key="1">
    <source>
        <dbReference type="EMBL" id="MBB4900425.1"/>
    </source>
</evidence>